<dbReference type="PANTHER" id="PTHR43124:SF3">
    <property type="entry name" value="CHLORAMPHENICOL EFFLUX PUMP RV0191"/>
    <property type="match status" value="1"/>
</dbReference>
<dbReference type="InterPro" id="IPR020846">
    <property type="entry name" value="MFS_dom"/>
</dbReference>
<dbReference type="PROSITE" id="PS50850">
    <property type="entry name" value="MFS"/>
    <property type="match status" value="1"/>
</dbReference>
<dbReference type="GO" id="GO:0005886">
    <property type="term" value="C:plasma membrane"/>
    <property type="evidence" value="ECO:0007669"/>
    <property type="project" value="UniProtKB-SubCell"/>
</dbReference>
<keyword evidence="9" id="KW-1185">Reference proteome</keyword>
<feature type="transmembrane region" description="Helical" evidence="6">
    <location>
        <begin position="198"/>
        <end position="218"/>
    </location>
</feature>
<evidence type="ECO:0000256" key="5">
    <source>
        <dbReference type="ARBA" id="ARBA00023136"/>
    </source>
</evidence>
<accession>A0A1Z3HRI0</accession>
<gene>
    <name evidence="8" type="ORF">XM38_037060</name>
</gene>
<protein>
    <submittedName>
        <fullName evidence="8">MFS-type transporter</fullName>
    </submittedName>
</protein>
<organism evidence="8 9">
    <name type="scientific">Halomicronema hongdechloris C2206</name>
    <dbReference type="NCBI Taxonomy" id="1641165"/>
    <lineage>
        <taxon>Bacteria</taxon>
        <taxon>Bacillati</taxon>
        <taxon>Cyanobacteriota</taxon>
        <taxon>Cyanophyceae</taxon>
        <taxon>Nodosilineales</taxon>
        <taxon>Nodosilineaceae</taxon>
        <taxon>Halomicronema</taxon>
    </lineage>
</organism>
<feature type="transmembrane region" description="Helical" evidence="6">
    <location>
        <begin position="258"/>
        <end position="281"/>
    </location>
</feature>
<feature type="transmembrane region" description="Helical" evidence="6">
    <location>
        <begin position="224"/>
        <end position="246"/>
    </location>
</feature>
<proteinExistence type="predicted"/>
<keyword evidence="5 6" id="KW-0472">Membrane</keyword>
<evidence type="ECO:0000313" key="9">
    <source>
        <dbReference type="Proteomes" id="UP000191901"/>
    </source>
</evidence>
<dbReference type="EMBL" id="CP021983">
    <property type="protein sequence ID" value="ASC72747.1"/>
    <property type="molecule type" value="Genomic_DNA"/>
</dbReference>
<evidence type="ECO:0000256" key="2">
    <source>
        <dbReference type="ARBA" id="ARBA00022475"/>
    </source>
</evidence>
<name>A0A1Z3HRI0_9CYAN</name>
<feature type="transmembrane region" description="Helical" evidence="6">
    <location>
        <begin position="166"/>
        <end position="186"/>
    </location>
</feature>
<dbReference type="GO" id="GO:0022857">
    <property type="term" value="F:transmembrane transporter activity"/>
    <property type="evidence" value="ECO:0007669"/>
    <property type="project" value="InterPro"/>
</dbReference>
<evidence type="ECO:0000313" key="8">
    <source>
        <dbReference type="EMBL" id="ASC72747.1"/>
    </source>
</evidence>
<dbReference type="PANTHER" id="PTHR43124">
    <property type="entry name" value="PURINE EFFLUX PUMP PBUE"/>
    <property type="match status" value="1"/>
</dbReference>
<sequence length="317" mass="32763">MGSLVAYGLFGSLGGLSQGFWAMLCCRALAGAAGGGIAAGGIGLLSTLYASEVRSRLMGYAASVLSMATVIFPILGGWLGLYGWRWAFCLYGLGIPVALAAWLVVPATVTPTANPVDLSQTQGVGRVLRQRRIAALLVALGVASALFYVVVVYAPLYLKAAIGASSMFNGIVLACRAIGAAIISAIGAHRLAHRIGRGAAIATGFLLMALSLGSIPHLQQPPLILLAALGFGLGFGLVMPNFYNALADRSPRHQRAGILAIGTGAASLGQFVSPVLFGPLWKVGGVSVFYVAAGIAATISSLYWLIGYWKLHRHGLP</sequence>
<evidence type="ECO:0000259" key="7">
    <source>
        <dbReference type="PROSITE" id="PS50850"/>
    </source>
</evidence>
<evidence type="ECO:0000256" key="1">
    <source>
        <dbReference type="ARBA" id="ARBA00004651"/>
    </source>
</evidence>
<keyword evidence="3 6" id="KW-0812">Transmembrane</keyword>
<feature type="transmembrane region" description="Helical" evidence="6">
    <location>
        <begin position="84"/>
        <end position="105"/>
    </location>
</feature>
<dbReference type="Proteomes" id="UP000191901">
    <property type="component" value="Chromosome"/>
</dbReference>
<dbReference type="KEGG" id="hhg:XM38_037060"/>
<keyword evidence="4 6" id="KW-1133">Transmembrane helix</keyword>
<dbReference type="Gene3D" id="1.20.1250.20">
    <property type="entry name" value="MFS general substrate transporter like domains"/>
    <property type="match status" value="1"/>
</dbReference>
<comment type="subcellular location">
    <subcellularLocation>
        <location evidence="1">Cell membrane</location>
        <topology evidence="1">Multi-pass membrane protein</topology>
    </subcellularLocation>
</comment>
<feature type="transmembrane region" description="Helical" evidence="6">
    <location>
        <begin position="20"/>
        <end position="45"/>
    </location>
</feature>
<feature type="transmembrane region" description="Helical" evidence="6">
    <location>
        <begin position="133"/>
        <end position="154"/>
    </location>
</feature>
<dbReference type="InterPro" id="IPR011701">
    <property type="entry name" value="MFS"/>
</dbReference>
<feature type="transmembrane region" description="Helical" evidence="6">
    <location>
        <begin position="287"/>
        <end position="306"/>
    </location>
</feature>
<dbReference type="Pfam" id="PF07690">
    <property type="entry name" value="MFS_1"/>
    <property type="match status" value="1"/>
</dbReference>
<feature type="transmembrane region" description="Helical" evidence="6">
    <location>
        <begin position="57"/>
        <end position="78"/>
    </location>
</feature>
<dbReference type="SUPFAM" id="SSF103473">
    <property type="entry name" value="MFS general substrate transporter"/>
    <property type="match status" value="1"/>
</dbReference>
<dbReference type="AlphaFoldDB" id="A0A1Z3HRI0"/>
<dbReference type="InterPro" id="IPR050189">
    <property type="entry name" value="MFS_Efflux_Transporters"/>
</dbReference>
<feature type="domain" description="Major facilitator superfamily (MFS) profile" evidence="7">
    <location>
        <begin position="1"/>
        <end position="311"/>
    </location>
</feature>
<evidence type="ECO:0000256" key="4">
    <source>
        <dbReference type="ARBA" id="ARBA00022989"/>
    </source>
</evidence>
<evidence type="ECO:0000256" key="6">
    <source>
        <dbReference type="SAM" id="Phobius"/>
    </source>
</evidence>
<reference evidence="8 9" key="1">
    <citation type="journal article" date="2016" name="Biochim. Biophys. Acta">
        <title>Characterization of red-shifted phycobilisomes isolated from the chlorophyll f-containing cyanobacterium Halomicronema hongdechloris.</title>
        <authorList>
            <person name="Li Y."/>
            <person name="Lin Y."/>
            <person name="Garvey C.J."/>
            <person name="Birch D."/>
            <person name="Corkery R.W."/>
            <person name="Loughlin P.C."/>
            <person name="Scheer H."/>
            <person name="Willows R.D."/>
            <person name="Chen M."/>
        </authorList>
    </citation>
    <scope>NUCLEOTIDE SEQUENCE [LARGE SCALE GENOMIC DNA]</scope>
    <source>
        <strain evidence="8 9">C2206</strain>
    </source>
</reference>
<evidence type="ECO:0000256" key="3">
    <source>
        <dbReference type="ARBA" id="ARBA00022692"/>
    </source>
</evidence>
<dbReference type="InterPro" id="IPR036259">
    <property type="entry name" value="MFS_trans_sf"/>
</dbReference>
<keyword evidence="2" id="KW-1003">Cell membrane</keyword>